<sequence length="329" mass="36470">MRDLPGAFDRLLDELHPTIRAAFIEAIERITTTARLREVEELLDRGDVEGLLDALNLSPEYFRGVQDAVDAAFYGGANYQISLAASLSSIPFNRRHWAAEAWARENGSRLIVEISTATREGVRQYVVEALRTGRGSNAVAREIVGRINRAAGRREGGILGLTGQEATYVANARDELIRLDPAYFRRAARDRRFDSIVRRAIKAGKPLARADLERIIGRYSDGLLIRRGDRIARTEAHSALNAGRYEAMRQTAENVGLDASAITVKWQSARDERVRHSHRVLNGKTASYGEAFTSPLGSRMRWPGDREFGALSADVVGCRCTTSFSLGIN</sequence>
<proteinExistence type="predicted"/>
<gene>
    <name evidence="2" type="ORF">D3P05_16235</name>
</gene>
<dbReference type="InterPro" id="IPR006528">
    <property type="entry name" value="Phage_head_morphogenesis_dom"/>
</dbReference>
<evidence type="ECO:0000259" key="1">
    <source>
        <dbReference type="Pfam" id="PF04233"/>
    </source>
</evidence>
<accession>A0A419A3W1</accession>
<dbReference type="AlphaFoldDB" id="A0A419A3W1"/>
<evidence type="ECO:0000313" key="3">
    <source>
        <dbReference type="Proteomes" id="UP000283587"/>
    </source>
</evidence>
<comment type="caution">
    <text evidence="2">The sequence shown here is derived from an EMBL/GenBank/DDBJ whole genome shotgun (WGS) entry which is preliminary data.</text>
</comment>
<reference evidence="3" key="1">
    <citation type="submission" date="2018-09" db="EMBL/GenBank/DDBJ databases">
        <title>Paracoccus onubensis nov. sp. a moderate halophilic bacterium isolated from Gruta de las Maravillas (Aracena, Spain).</title>
        <authorList>
            <person name="Jurado V."/>
            <person name="Gutierrez-Patricio S."/>
            <person name="Gonzalez-Pimentel J.L."/>
            <person name="Miller A.Z."/>
            <person name="Laiz L."/>
            <person name="Saiz-Jimenez C."/>
        </authorList>
    </citation>
    <scope>NUCLEOTIDE SEQUENCE [LARGE SCALE GENOMIC DNA]</scope>
    <source>
        <strain evidence="3">DSM 26381</strain>
    </source>
</reference>
<dbReference type="Pfam" id="PF04233">
    <property type="entry name" value="Phage_Mu_F"/>
    <property type="match status" value="1"/>
</dbReference>
<name>A0A419A3W1_9RHOB</name>
<dbReference type="EMBL" id="QZEW01000075">
    <property type="protein sequence ID" value="RJL08417.1"/>
    <property type="molecule type" value="Genomic_DNA"/>
</dbReference>
<protein>
    <submittedName>
        <fullName evidence="2">Head morphogenesis protein</fullName>
    </submittedName>
</protein>
<keyword evidence="3" id="KW-1185">Reference proteome</keyword>
<feature type="domain" description="Phage head morphogenesis" evidence="1">
    <location>
        <begin position="225"/>
        <end position="322"/>
    </location>
</feature>
<dbReference type="RefSeq" id="WP_119899531.1">
    <property type="nucleotide sequence ID" value="NZ_QNRC01000004.1"/>
</dbReference>
<dbReference type="OrthoDB" id="952090at2"/>
<organism evidence="2 3">
    <name type="scientific">Paracoccus siganidrum</name>
    <dbReference type="NCBI Taxonomy" id="1276757"/>
    <lineage>
        <taxon>Bacteria</taxon>
        <taxon>Pseudomonadati</taxon>
        <taxon>Pseudomonadota</taxon>
        <taxon>Alphaproteobacteria</taxon>
        <taxon>Rhodobacterales</taxon>
        <taxon>Paracoccaceae</taxon>
        <taxon>Paracoccus</taxon>
    </lineage>
</organism>
<evidence type="ECO:0000313" key="2">
    <source>
        <dbReference type="EMBL" id="RJL08417.1"/>
    </source>
</evidence>
<dbReference type="Proteomes" id="UP000283587">
    <property type="component" value="Unassembled WGS sequence"/>
</dbReference>